<dbReference type="PROSITE" id="PS50198">
    <property type="entry name" value="PPIC_PPIASE_2"/>
    <property type="match status" value="1"/>
</dbReference>
<dbReference type="SUPFAM" id="SSF54534">
    <property type="entry name" value="FKBP-like"/>
    <property type="match status" value="1"/>
</dbReference>
<dbReference type="InterPro" id="IPR050245">
    <property type="entry name" value="PrsA_foldase"/>
</dbReference>
<keyword evidence="5" id="KW-1185">Reference proteome</keyword>
<dbReference type="InterPro" id="IPR046357">
    <property type="entry name" value="PPIase_dom_sf"/>
</dbReference>
<comment type="caution">
    <text evidence="4">The sequence shown here is derived from an EMBL/GenBank/DDBJ whole genome shotgun (WGS) entry which is preliminary data.</text>
</comment>
<keyword evidence="1" id="KW-0697">Rotamase</keyword>
<dbReference type="SUPFAM" id="SSF109998">
    <property type="entry name" value="Triger factor/SurA peptide-binding domain-like"/>
    <property type="match status" value="1"/>
</dbReference>
<dbReference type="PROSITE" id="PS51257">
    <property type="entry name" value="PROKAR_LIPOPROTEIN"/>
    <property type="match status" value="1"/>
</dbReference>
<evidence type="ECO:0000256" key="1">
    <source>
        <dbReference type="PROSITE-ProRule" id="PRU00278"/>
    </source>
</evidence>
<dbReference type="PANTHER" id="PTHR47245">
    <property type="entry name" value="PEPTIDYLPROLYL ISOMERASE"/>
    <property type="match status" value="1"/>
</dbReference>
<dbReference type="GO" id="GO:0003755">
    <property type="term" value="F:peptidyl-prolyl cis-trans isomerase activity"/>
    <property type="evidence" value="ECO:0007669"/>
    <property type="project" value="UniProtKB-KW"/>
</dbReference>
<dbReference type="Proteomes" id="UP000267798">
    <property type="component" value="Unassembled WGS sequence"/>
</dbReference>
<dbReference type="Pfam" id="PF13616">
    <property type="entry name" value="Rotamase_3"/>
    <property type="match status" value="1"/>
</dbReference>
<dbReference type="RefSeq" id="WP_120114441.1">
    <property type="nucleotide sequence ID" value="NZ_QXQB01000009.1"/>
</dbReference>
<evidence type="ECO:0000313" key="4">
    <source>
        <dbReference type="EMBL" id="RJX36773.1"/>
    </source>
</evidence>
<feature type="compositionally biased region" description="Low complexity" evidence="2">
    <location>
        <begin position="350"/>
        <end position="359"/>
    </location>
</feature>
<keyword evidence="1 4" id="KW-0413">Isomerase</keyword>
<evidence type="ECO:0000313" key="5">
    <source>
        <dbReference type="Proteomes" id="UP000267798"/>
    </source>
</evidence>
<feature type="domain" description="PpiC" evidence="3">
    <location>
        <begin position="186"/>
        <end position="290"/>
    </location>
</feature>
<evidence type="ECO:0000259" key="3">
    <source>
        <dbReference type="PROSITE" id="PS50198"/>
    </source>
</evidence>
<gene>
    <name evidence="4" type="ORF">D3P09_26415</name>
</gene>
<sequence>MFHSTRKSTWRRSALLVLAAVLVMTMLAACGKGKGEHSLQFKNVDKGEVVATYKDGKVTQDELKKYLDVYVLAQPAYESIVELPQFQEMLLEQYVSFKLLSAQASEDSLKEARKQVDEQLVGFKELKDSDKTFAEELKKKKISDADIATFLLLNSAAVVHMNSKVTDEDMAKAFETMKADFAVSDVRHILVATTETDPNTQETKELRTDEEALARAKEVKAKLDAGGDWTELAKQYSDDTGSKEKGGLYEGYAGSKWVEPFKIATYEQEIGVIGEPVKTDFGYHVIKVEKREDKTLDKLTEDEKNQVKGAAAYTYMEKFMTEEMPKQELKITLPKSEEGEGTGEGEGAEPSETPTETPADGAANDEKAAE</sequence>
<feature type="region of interest" description="Disordered" evidence="2">
    <location>
        <begin position="324"/>
        <end position="370"/>
    </location>
</feature>
<dbReference type="EMBL" id="QXQB01000009">
    <property type="protein sequence ID" value="RJX36773.1"/>
    <property type="molecule type" value="Genomic_DNA"/>
</dbReference>
<dbReference type="AlphaFoldDB" id="A0A3A6PL20"/>
<dbReference type="Gene3D" id="3.10.50.40">
    <property type="match status" value="1"/>
</dbReference>
<accession>A0A3A6PL20</accession>
<dbReference type="InterPro" id="IPR000297">
    <property type="entry name" value="PPIase_PpiC"/>
</dbReference>
<reference evidence="4 5" key="1">
    <citation type="submission" date="2018-09" db="EMBL/GenBank/DDBJ databases">
        <title>Paenibacillus aracenensis nov. sp. isolated from a cave in southern Spain.</title>
        <authorList>
            <person name="Jurado V."/>
            <person name="Gutierrez-Patricio S."/>
            <person name="Gonzalez-Pimentel J.L."/>
            <person name="Miller A.Z."/>
            <person name="Laiz L."/>
            <person name="Saiz-Jimenez C."/>
        </authorList>
    </citation>
    <scope>NUCLEOTIDE SEQUENCE [LARGE SCALE GENOMIC DNA]</scope>
    <source>
        <strain evidence="4 5">JCM 19203</strain>
    </source>
</reference>
<name>A0A3A6PL20_9BACL</name>
<feature type="compositionally biased region" description="Acidic residues" evidence="2">
    <location>
        <begin position="339"/>
        <end position="349"/>
    </location>
</feature>
<dbReference type="PANTHER" id="PTHR47245:SF2">
    <property type="entry name" value="PEPTIDYL-PROLYL CIS-TRANS ISOMERASE HP_0175-RELATED"/>
    <property type="match status" value="1"/>
</dbReference>
<proteinExistence type="predicted"/>
<dbReference type="OrthoDB" id="14196at2"/>
<organism evidence="4 5">
    <name type="scientific">Paenibacillus pinisoli</name>
    <dbReference type="NCBI Taxonomy" id="1276110"/>
    <lineage>
        <taxon>Bacteria</taxon>
        <taxon>Bacillati</taxon>
        <taxon>Bacillota</taxon>
        <taxon>Bacilli</taxon>
        <taxon>Bacillales</taxon>
        <taxon>Paenibacillaceae</taxon>
        <taxon>Paenibacillus</taxon>
    </lineage>
</organism>
<protein>
    <submittedName>
        <fullName evidence="4">Peptidylprolyl isomerase</fullName>
    </submittedName>
</protein>
<evidence type="ECO:0000256" key="2">
    <source>
        <dbReference type="SAM" id="MobiDB-lite"/>
    </source>
</evidence>
<dbReference type="InterPro" id="IPR027304">
    <property type="entry name" value="Trigger_fact/SurA_dom_sf"/>
</dbReference>